<dbReference type="PROSITE" id="PS51675">
    <property type="entry name" value="SAM_MT_TRM10"/>
    <property type="match status" value="1"/>
</dbReference>
<evidence type="ECO:0000313" key="5">
    <source>
        <dbReference type="EMBL" id="THD18774.1"/>
    </source>
</evidence>
<reference evidence="5" key="1">
    <citation type="submission" date="2019-03" db="EMBL/GenBank/DDBJ databases">
        <title>Improved annotation for the trematode Fasciola hepatica.</title>
        <authorList>
            <person name="Choi Y.-J."/>
            <person name="Martin J."/>
            <person name="Mitreva M."/>
        </authorList>
    </citation>
    <scope>NUCLEOTIDE SEQUENCE [LARGE SCALE GENOMIC DNA]</scope>
</reference>
<dbReference type="AlphaFoldDB" id="A0A4E0QWC5"/>
<dbReference type="InterPro" id="IPR038459">
    <property type="entry name" value="MT_TRM10-typ_sf"/>
</dbReference>
<dbReference type="GO" id="GO:0000049">
    <property type="term" value="F:tRNA binding"/>
    <property type="evidence" value="ECO:0007669"/>
    <property type="project" value="TreeGrafter"/>
</dbReference>
<name>A0A4E0QWC5_FASHE</name>
<accession>A0A4E0QWC5</accession>
<dbReference type="Gene3D" id="3.40.1280.30">
    <property type="match status" value="1"/>
</dbReference>
<evidence type="ECO:0000256" key="2">
    <source>
        <dbReference type="ARBA" id="ARBA00022679"/>
    </source>
</evidence>
<dbReference type="PANTHER" id="PTHR13563:SF19">
    <property type="entry name" value="TRNA METHYLTRANSFERASE 10 HOMOLOG B"/>
    <property type="match status" value="1"/>
</dbReference>
<dbReference type="InterPro" id="IPR007356">
    <property type="entry name" value="tRNA_m1G_MeTrfase_euk"/>
</dbReference>
<proteinExistence type="predicted"/>
<dbReference type="GO" id="GO:0005654">
    <property type="term" value="C:nucleoplasm"/>
    <property type="evidence" value="ECO:0007669"/>
    <property type="project" value="TreeGrafter"/>
</dbReference>
<evidence type="ECO:0000256" key="1">
    <source>
        <dbReference type="ARBA" id="ARBA00022603"/>
    </source>
</evidence>
<evidence type="ECO:0000313" key="6">
    <source>
        <dbReference type="Proteomes" id="UP000230066"/>
    </source>
</evidence>
<dbReference type="Proteomes" id="UP000230066">
    <property type="component" value="Unassembled WGS sequence"/>
</dbReference>
<evidence type="ECO:0000256" key="3">
    <source>
        <dbReference type="ARBA" id="ARBA00022691"/>
    </source>
</evidence>
<dbReference type="EMBL" id="JXXN02008618">
    <property type="protein sequence ID" value="THD18774.1"/>
    <property type="molecule type" value="Genomic_DNA"/>
</dbReference>
<dbReference type="InterPro" id="IPR028564">
    <property type="entry name" value="MT_TRM10-typ"/>
</dbReference>
<keyword evidence="2" id="KW-0808">Transferase</keyword>
<dbReference type="GO" id="GO:0002939">
    <property type="term" value="P:tRNA N1-guanine methylation"/>
    <property type="evidence" value="ECO:0007669"/>
    <property type="project" value="TreeGrafter"/>
</dbReference>
<comment type="caution">
    <text evidence="5">The sequence shown here is derived from an EMBL/GenBank/DDBJ whole genome shotgun (WGS) entry which is preliminary data.</text>
</comment>
<keyword evidence="6" id="KW-1185">Reference proteome</keyword>
<sequence length="165" mass="19472">MSTENRERKKSERTYLRKVEKRKLLRKEEKCRKRGRIRQMIRKQIDDGTYCSKRFQKQLISARLQKSFEKGLVVCIDCTYENEMSKKECSKFAQQFRRAYGANRASENPVSLHLVNFNPCGQLASACEAQCDGFDSYMVRIGKVDTFVQFFRFLFSKRNSLSIYG</sequence>
<evidence type="ECO:0000259" key="4">
    <source>
        <dbReference type="PROSITE" id="PS51675"/>
    </source>
</evidence>
<feature type="domain" description="SAM-dependent MTase TRM10-type" evidence="4">
    <location>
        <begin position="60"/>
        <end position="165"/>
    </location>
</feature>
<organism evidence="5 6">
    <name type="scientific">Fasciola hepatica</name>
    <name type="common">Liver fluke</name>
    <dbReference type="NCBI Taxonomy" id="6192"/>
    <lineage>
        <taxon>Eukaryota</taxon>
        <taxon>Metazoa</taxon>
        <taxon>Spiralia</taxon>
        <taxon>Lophotrochozoa</taxon>
        <taxon>Platyhelminthes</taxon>
        <taxon>Trematoda</taxon>
        <taxon>Digenea</taxon>
        <taxon>Plagiorchiida</taxon>
        <taxon>Echinostomata</taxon>
        <taxon>Echinostomatoidea</taxon>
        <taxon>Fasciolidae</taxon>
        <taxon>Fasciola</taxon>
    </lineage>
</organism>
<keyword evidence="3" id="KW-0949">S-adenosyl-L-methionine</keyword>
<keyword evidence="1 5" id="KW-0489">Methyltransferase</keyword>
<dbReference type="PANTHER" id="PTHR13563">
    <property type="entry name" value="TRNA (GUANINE-9-) METHYLTRANSFERASE"/>
    <property type="match status" value="1"/>
</dbReference>
<gene>
    <name evidence="5" type="ORF">D915_010604</name>
</gene>
<protein>
    <submittedName>
        <fullName evidence="5">RNA guanine 9 methyltransferase</fullName>
    </submittedName>
</protein>
<dbReference type="GO" id="GO:0008168">
    <property type="term" value="F:methyltransferase activity"/>
    <property type="evidence" value="ECO:0007669"/>
    <property type="project" value="UniProtKB-KW"/>
</dbReference>